<dbReference type="InterPro" id="IPR029064">
    <property type="entry name" value="Ribosomal_eL30-like_sf"/>
</dbReference>
<dbReference type="Gene3D" id="3.40.1280.10">
    <property type="match status" value="1"/>
</dbReference>
<evidence type="ECO:0000313" key="6">
    <source>
        <dbReference type="Proteomes" id="UP000013167"/>
    </source>
</evidence>
<evidence type="ECO:0000256" key="3">
    <source>
        <dbReference type="ARBA" id="ARBA00022679"/>
    </source>
</evidence>
<dbReference type="GO" id="GO:0006396">
    <property type="term" value="P:RNA processing"/>
    <property type="evidence" value="ECO:0007669"/>
    <property type="project" value="InterPro"/>
</dbReference>
<accession>N0E1X7</accession>
<dbReference type="HOGENOM" id="CLU_021322_3_2_11"/>
<dbReference type="STRING" id="1193181.BN10_1240013"/>
<proteinExistence type="inferred from homology"/>
<dbReference type="InterPro" id="IPR029028">
    <property type="entry name" value="Alpha/beta_knot_MTases"/>
</dbReference>
<dbReference type="SUPFAM" id="SSF75217">
    <property type="entry name" value="alpha/beta knot"/>
    <property type="match status" value="1"/>
</dbReference>
<reference evidence="5 6" key="1">
    <citation type="journal article" date="2013" name="ISME J.">
        <title>A metabolic model for members of the genus Tetrasphaera involved in enhanced biological phosphorus removal.</title>
        <authorList>
            <person name="Kristiansen R."/>
            <person name="Nguyen H.T.T."/>
            <person name="Saunders A.M."/>
            <person name="Nielsen J.L."/>
            <person name="Wimmer R."/>
            <person name="Le V.Q."/>
            <person name="McIlroy S.J."/>
            <person name="Petrovski S."/>
            <person name="Seviour R.J."/>
            <person name="Calteau A."/>
            <person name="Nielsen K.L."/>
            <person name="Nielsen P.H."/>
        </authorList>
    </citation>
    <scope>NUCLEOTIDE SEQUENCE [LARGE SCALE GENOMIC DNA]</scope>
    <source>
        <strain evidence="5 6">Lp2</strain>
    </source>
</reference>
<dbReference type="GO" id="GO:0005737">
    <property type="term" value="C:cytoplasm"/>
    <property type="evidence" value="ECO:0007669"/>
    <property type="project" value="UniProtKB-ARBA"/>
</dbReference>
<dbReference type="GO" id="GO:0008173">
    <property type="term" value="F:RNA methyltransferase activity"/>
    <property type="evidence" value="ECO:0007669"/>
    <property type="project" value="InterPro"/>
</dbReference>
<evidence type="ECO:0000259" key="4">
    <source>
        <dbReference type="SMART" id="SM00967"/>
    </source>
</evidence>
<feature type="domain" description="RNA 2-O ribose methyltransferase substrate binding" evidence="4">
    <location>
        <begin position="33"/>
        <end position="110"/>
    </location>
</feature>
<dbReference type="Pfam" id="PF22435">
    <property type="entry name" value="MRM3-like_sub_bind"/>
    <property type="match status" value="1"/>
</dbReference>
<comment type="caution">
    <text evidence="5">The sequence shown here is derived from an EMBL/GenBank/DDBJ whole genome shotgun (WGS) entry which is preliminary data.</text>
</comment>
<organism evidence="5 6">
    <name type="scientific">Phycicoccus elongatus Lp2</name>
    <dbReference type="NCBI Taxonomy" id="1193181"/>
    <lineage>
        <taxon>Bacteria</taxon>
        <taxon>Bacillati</taxon>
        <taxon>Actinomycetota</taxon>
        <taxon>Actinomycetes</taxon>
        <taxon>Micrococcales</taxon>
        <taxon>Intrasporangiaceae</taxon>
        <taxon>Phycicoccus</taxon>
    </lineage>
</organism>
<dbReference type="SUPFAM" id="SSF55315">
    <property type="entry name" value="L30e-like"/>
    <property type="match status" value="1"/>
</dbReference>
<comment type="similarity">
    <text evidence="1">Belongs to the class IV-like SAM-binding methyltransferase superfamily. RNA methyltransferase TrmH family.</text>
</comment>
<dbReference type="PANTHER" id="PTHR43191">
    <property type="entry name" value="RRNA METHYLTRANSFERASE 3"/>
    <property type="match status" value="1"/>
</dbReference>
<protein>
    <submittedName>
        <fullName evidence="5">Putative rRNA methylase</fullName>
    </submittedName>
</protein>
<dbReference type="Pfam" id="PF00588">
    <property type="entry name" value="SpoU_methylase"/>
    <property type="match status" value="1"/>
</dbReference>
<dbReference type="eggNOG" id="COG0566">
    <property type="taxonomic scope" value="Bacteria"/>
</dbReference>
<dbReference type="InterPro" id="IPR053888">
    <property type="entry name" value="MRM3-like_sub_bind"/>
</dbReference>
<sequence>MDDLLITSSANPRLKALVRLRRRRARDESGVTLVEGFEELELAVAAGVVPRTVFHCRDLMLDPQRQERLVNDLRARGVETIALSRAAFEKVAYREGPDGFLAVLPALGSTLDALDVPADAFVLVAEGIEKPGNLGSMLRSAESAGVHAVIAVDPVTDWGNPNVIRGSKGAVYAVPVATTTWAELGPWLAARGIRLVATTPDASALHTATDLTGGVAIAVGTEKYGLTDQALAAADERVRIPMAGEINSLNAGVAAAIVLFEAVRQRSL</sequence>
<gene>
    <name evidence="5" type="ORF">BN10_1240013</name>
</gene>
<keyword evidence="6" id="KW-1185">Reference proteome</keyword>
<dbReference type="InterPro" id="IPR029026">
    <property type="entry name" value="tRNA_m1G_MTases_N"/>
</dbReference>
<dbReference type="InterPro" id="IPR001537">
    <property type="entry name" value="SpoU_MeTrfase"/>
</dbReference>
<evidence type="ECO:0000256" key="2">
    <source>
        <dbReference type="ARBA" id="ARBA00022603"/>
    </source>
</evidence>
<dbReference type="AlphaFoldDB" id="N0E1X7"/>
<dbReference type="CDD" id="cd18104">
    <property type="entry name" value="SpoU-like_RNA-MTase"/>
    <property type="match status" value="1"/>
</dbReference>
<dbReference type="OrthoDB" id="9785673at2"/>
<dbReference type="SMART" id="SM00967">
    <property type="entry name" value="SpoU_sub_bind"/>
    <property type="match status" value="1"/>
</dbReference>
<dbReference type="InterPro" id="IPR013123">
    <property type="entry name" value="SpoU_subst-bd"/>
</dbReference>
<name>N0E1X7_9MICO</name>
<evidence type="ECO:0000313" key="5">
    <source>
        <dbReference type="EMBL" id="CCH68919.1"/>
    </source>
</evidence>
<dbReference type="GO" id="GO:0003723">
    <property type="term" value="F:RNA binding"/>
    <property type="evidence" value="ECO:0007669"/>
    <property type="project" value="InterPro"/>
</dbReference>
<keyword evidence="2 5" id="KW-0489">Methyltransferase</keyword>
<dbReference type="Proteomes" id="UP000013167">
    <property type="component" value="Unassembled WGS sequence"/>
</dbReference>
<keyword evidence="3" id="KW-0808">Transferase</keyword>
<dbReference type="PANTHER" id="PTHR43191:SF2">
    <property type="entry name" value="RRNA METHYLTRANSFERASE 3, MITOCHONDRIAL"/>
    <property type="match status" value="1"/>
</dbReference>
<dbReference type="GO" id="GO:0032259">
    <property type="term" value="P:methylation"/>
    <property type="evidence" value="ECO:0007669"/>
    <property type="project" value="UniProtKB-KW"/>
</dbReference>
<dbReference type="Gene3D" id="3.30.1330.30">
    <property type="match status" value="1"/>
</dbReference>
<dbReference type="EMBL" id="CAIZ01000029">
    <property type="protein sequence ID" value="CCH68919.1"/>
    <property type="molecule type" value="Genomic_DNA"/>
</dbReference>
<dbReference type="InterPro" id="IPR051259">
    <property type="entry name" value="rRNA_Methyltransferase"/>
</dbReference>
<dbReference type="RefSeq" id="WP_010851773.1">
    <property type="nucleotide sequence ID" value="NZ_HF570956.1"/>
</dbReference>
<evidence type="ECO:0000256" key="1">
    <source>
        <dbReference type="ARBA" id="ARBA00007228"/>
    </source>
</evidence>